<feature type="transmembrane region" description="Helical" evidence="1">
    <location>
        <begin position="32"/>
        <end position="49"/>
    </location>
</feature>
<name>A0A5B7IAC5_PORTR</name>
<keyword evidence="1" id="KW-0812">Transmembrane</keyword>
<dbReference type="Proteomes" id="UP000324222">
    <property type="component" value="Unassembled WGS sequence"/>
</dbReference>
<comment type="caution">
    <text evidence="2">The sequence shown here is derived from an EMBL/GenBank/DDBJ whole genome shotgun (WGS) entry which is preliminary data.</text>
</comment>
<dbReference type="EMBL" id="VSRR010056902">
    <property type="protein sequence ID" value="MPC81420.1"/>
    <property type="molecule type" value="Genomic_DNA"/>
</dbReference>
<gene>
    <name evidence="2" type="ORF">E2C01_076036</name>
</gene>
<dbReference type="AlphaFoldDB" id="A0A5B7IAC5"/>
<keyword evidence="3" id="KW-1185">Reference proteome</keyword>
<organism evidence="2 3">
    <name type="scientific">Portunus trituberculatus</name>
    <name type="common">Swimming crab</name>
    <name type="synonym">Neptunus trituberculatus</name>
    <dbReference type="NCBI Taxonomy" id="210409"/>
    <lineage>
        <taxon>Eukaryota</taxon>
        <taxon>Metazoa</taxon>
        <taxon>Ecdysozoa</taxon>
        <taxon>Arthropoda</taxon>
        <taxon>Crustacea</taxon>
        <taxon>Multicrustacea</taxon>
        <taxon>Malacostraca</taxon>
        <taxon>Eumalacostraca</taxon>
        <taxon>Eucarida</taxon>
        <taxon>Decapoda</taxon>
        <taxon>Pleocyemata</taxon>
        <taxon>Brachyura</taxon>
        <taxon>Eubrachyura</taxon>
        <taxon>Portunoidea</taxon>
        <taxon>Portunidae</taxon>
        <taxon>Portuninae</taxon>
        <taxon>Portunus</taxon>
    </lineage>
</organism>
<proteinExistence type="predicted"/>
<keyword evidence="1" id="KW-0472">Membrane</keyword>
<protein>
    <submittedName>
        <fullName evidence="2">Uncharacterized protein</fullName>
    </submittedName>
</protein>
<evidence type="ECO:0000256" key="1">
    <source>
        <dbReference type="SAM" id="Phobius"/>
    </source>
</evidence>
<keyword evidence="1" id="KW-1133">Transmembrane helix</keyword>
<sequence length="62" mass="6425">MIAVVGEVVLVVVVMEYEGGGVSMSLWGGRRVAMVGVMVAVMAVVIVSVRDGTLVFWEAGGV</sequence>
<accession>A0A5B7IAC5</accession>
<reference evidence="2 3" key="1">
    <citation type="submission" date="2019-05" db="EMBL/GenBank/DDBJ databases">
        <title>Another draft genome of Portunus trituberculatus and its Hox gene families provides insights of decapod evolution.</title>
        <authorList>
            <person name="Jeong J.-H."/>
            <person name="Song I."/>
            <person name="Kim S."/>
            <person name="Choi T."/>
            <person name="Kim D."/>
            <person name="Ryu S."/>
            <person name="Kim W."/>
        </authorList>
    </citation>
    <scope>NUCLEOTIDE SEQUENCE [LARGE SCALE GENOMIC DNA]</scope>
    <source>
        <tissue evidence="2">Muscle</tissue>
    </source>
</reference>
<evidence type="ECO:0000313" key="2">
    <source>
        <dbReference type="EMBL" id="MPC81420.1"/>
    </source>
</evidence>
<evidence type="ECO:0000313" key="3">
    <source>
        <dbReference type="Proteomes" id="UP000324222"/>
    </source>
</evidence>